<dbReference type="SMART" id="SM00587">
    <property type="entry name" value="CHK"/>
    <property type="match status" value="1"/>
</dbReference>
<proteinExistence type="predicted"/>
<protein>
    <recommendedName>
        <fullName evidence="1">CHK kinase-like domain-containing protein</fullName>
    </recommendedName>
</protein>
<evidence type="ECO:0000259" key="1">
    <source>
        <dbReference type="SMART" id="SM00587"/>
    </source>
</evidence>
<dbReference type="OrthoDB" id="190089at2759"/>
<dbReference type="PANTHER" id="PTHR11012">
    <property type="entry name" value="PROTEIN KINASE-LIKE DOMAIN-CONTAINING"/>
    <property type="match status" value="1"/>
</dbReference>
<dbReference type="InterPro" id="IPR004119">
    <property type="entry name" value="EcKL"/>
</dbReference>
<organism evidence="2 3">
    <name type="scientific">Habropoda laboriosa</name>
    <dbReference type="NCBI Taxonomy" id="597456"/>
    <lineage>
        <taxon>Eukaryota</taxon>
        <taxon>Metazoa</taxon>
        <taxon>Ecdysozoa</taxon>
        <taxon>Arthropoda</taxon>
        <taxon>Hexapoda</taxon>
        <taxon>Insecta</taxon>
        <taxon>Pterygota</taxon>
        <taxon>Neoptera</taxon>
        <taxon>Endopterygota</taxon>
        <taxon>Hymenoptera</taxon>
        <taxon>Apocrita</taxon>
        <taxon>Aculeata</taxon>
        <taxon>Apoidea</taxon>
        <taxon>Anthophila</taxon>
        <taxon>Apidae</taxon>
        <taxon>Habropoda</taxon>
    </lineage>
</organism>
<gene>
    <name evidence="2" type="ORF">WH47_01313</name>
</gene>
<dbReference type="InterPro" id="IPR011009">
    <property type="entry name" value="Kinase-like_dom_sf"/>
</dbReference>
<dbReference type="Gene3D" id="3.90.1200.10">
    <property type="match status" value="1"/>
</dbReference>
<reference evidence="2 3" key="1">
    <citation type="submission" date="2015-07" db="EMBL/GenBank/DDBJ databases">
        <title>The genome of Habropoda laboriosa.</title>
        <authorList>
            <person name="Pan H."/>
            <person name="Kapheim K."/>
        </authorList>
    </citation>
    <scope>NUCLEOTIDE SEQUENCE [LARGE SCALE GENOMIC DNA]</scope>
    <source>
        <strain evidence="2">0110345459</strain>
    </source>
</reference>
<evidence type="ECO:0000313" key="3">
    <source>
        <dbReference type="Proteomes" id="UP000053825"/>
    </source>
</evidence>
<feature type="domain" description="CHK kinase-like" evidence="1">
    <location>
        <begin position="145"/>
        <end position="346"/>
    </location>
</feature>
<dbReference type="SUPFAM" id="SSF56112">
    <property type="entry name" value="Protein kinase-like (PK-like)"/>
    <property type="match status" value="1"/>
</dbReference>
<dbReference type="InterPro" id="IPR015897">
    <property type="entry name" value="CHK_kinase-like"/>
</dbReference>
<evidence type="ECO:0000313" key="2">
    <source>
        <dbReference type="EMBL" id="KOC63998.1"/>
    </source>
</evidence>
<dbReference type="AlphaFoldDB" id="A0A0L7QZH2"/>
<sequence length="447" mass="50785">MATISADPACCLTDSTKSQVLSANEKSTAALLHDSDVNKIVERKFRSKNFCILHWSLDSFGETNGYLGQYYTLSVTVKIDNKSKHLSFFAKTPPPTSSPQYDFLVRYNTFNKEIIVYSEIVPTIGMGTGIKWIPDYYLSKSNVIMVLEDARQEGYVTPDKYLAFDEEHCVSVVKAISTFHSRSLILDEKLRRSTGQTILDLYGHVLEEVAFVAGDVVVMKYLSSCVKGACTMVDLVEGLKEDEATAMKNWMTTWIPKLPSLLVSSSKYRNVMCHRDIWPNNIMIKRDSAGKPVSCYLVDFQFLRYSPPAIDFVICLLLVTDRATRRTLYDRLVDVYYETMKKELAASSLDVEECLPREQFVASCDDVKGVSLAYSVANMQIMLLTKSAVEQYFIGSTDQLEYVLYGDERCDLVKSQCRSKKLYQTRITDVIEEIREYLANNNDPAKY</sequence>
<dbReference type="STRING" id="597456.A0A0L7QZH2"/>
<accession>A0A0L7QZH2</accession>
<dbReference type="Pfam" id="PF02958">
    <property type="entry name" value="EcKL"/>
    <property type="match status" value="1"/>
</dbReference>
<keyword evidence="3" id="KW-1185">Reference proteome</keyword>
<dbReference type="EMBL" id="KQ414681">
    <property type="protein sequence ID" value="KOC63998.1"/>
    <property type="molecule type" value="Genomic_DNA"/>
</dbReference>
<dbReference type="PANTHER" id="PTHR11012:SF59">
    <property type="entry name" value="CHK KINASE-LIKE DOMAIN-CONTAINING PROTEIN-RELATED"/>
    <property type="match status" value="1"/>
</dbReference>
<name>A0A0L7QZH2_9HYME</name>
<dbReference type="Proteomes" id="UP000053825">
    <property type="component" value="Unassembled WGS sequence"/>
</dbReference>